<dbReference type="Gene3D" id="3.40.50.300">
    <property type="entry name" value="P-loop containing nucleotide triphosphate hydrolases"/>
    <property type="match status" value="1"/>
</dbReference>
<organism evidence="1 2">
    <name type="scientific">Vibrio campbellii (strain ATCC BAA-1116)</name>
    <dbReference type="NCBI Taxonomy" id="2902295"/>
    <lineage>
        <taxon>Bacteria</taxon>
        <taxon>Pseudomonadati</taxon>
        <taxon>Pseudomonadota</taxon>
        <taxon>Gammaproteobacteria</taxon>
        <taxon>Vibrionales</taxon>
        <taxon>Vibrionaceae</taxon>
        <taxon>Vibrio</taxon>
    </lineage>
</organism>
<sequence>MGNGFIINRLICSGEGVENVSVDFSPTVHLIVGPSNTGKSYVFQCIKYMLGSQTKPKRITQSEGYQDCYLEITLLSAGGEVCTLHRSLDGGDAKLYDCEYSKIAEYDGKPIDLRVGKKPTQKVDTLNNYLLDISKLNGKKVRRNLSGITNDLFFSDIRHLTLIDETSIIKESSPIITGQNGEDTKEKSILRFLSTGKDDSGIVSKPKKDVISNRKGRMEFIDHIIDEYNSELNEKNYCMQDESEIDSQITKLENSIEKLSFDIQSQYDRVSEFETTIDDSWKEWNFNESRLLNVEELLSRSDLLSQHYFNDIERLQSVQETSSLFLELEFGNCPMCKKTLGGDGHVECNTDDIETISTSSMKEIEKIKNLISELDVTRDVLKNEKAFLIDEIKINKENHFKYQEELKNFTSRNLKSNLEKLDVFKAKLNEQSQVKRIMEKISSLSTAKSEYKIEIDPMDGNYNFDNLTTSNVTKLCNTIKTILIDWGYGDIESVSFSEESSDLIIDGEHRQLAGKGYRALSYSAFIIGLMQDCISNNRGHSGVVLLDSPLCTLRSRHIAKSKNYQEKDIISNSIKEKFYASISKYSSSGQVIILENDGPAEPGSLNLGFTEFTEDRNRGRYGFYPIK</sequence>
<gene>
    <name evidence="1" type="ordered locus">VIBHAR_05007</name>
</gene>
<reference evidence="1 2" key="1">
    <citation type="submission" date="2007-08" db="EMBL/GenBank/DDBJ databases">
        <authorList>
            <consortium name="The Vibrio harveyi Genome Sequencing Project"/>
            <person name="Bassler B."/>
            <person name="Clifton S.W."/>
            <person name="Fulton L."/>
            <person name="Delehaunty K."/>
            <person name="Fronick C."/>
            <person name="Harrison M."/>
            <person name="Markivic C."/>
            <person name="Fulton R."/>
            <person name="Tin-Wollam A.-M."/>
            <person name="Shah N."/>
            <person name="Pepin K."/>
            <person name="Nash W."/>
            <person name="Thiruvilangam P."/>
            <person name="Bhonagiri V."/>
            <person name="Waters C."/>
            <person name="Tu K.C."/>
            <person name="Irgon J."/>
            <person name="Wilson R.K."/>
        </authorList>
    </citation>
    <scope>NUCLEOTIDE SEQUENCE [LARGE SCALE GENOMIC DNA]</scope>
    <source>
        <strain evidence="2">ATCC BAA-1116 / BB120</strain>
    </source>
</reference>
<dbReference type="EMBL" id="CP000790">
    <property type="protein sequence ID" value="ABU72914.1"/>
    <property type="molecule type" value="Genomic_DNA"/>
</dbReference>
<dbReference type="RefSeq" id="WP_011999287.1">
    <property type="nucleotide sequence ID" value="NC_009784.1"/>
</dbReference>
<protein>
    <recommendedName>
        <fullName evidence="3">Rad50/SbcC-type AAA domain-containing protein</fullName>
    </recommendedName>
</protein>
<dbReference type="PATRIC" id="fig|338187.25.peg.5193"/>
<dbReference type="AlphaFoldDB" id="A7N3B4"/>
<accession>A7N3B4</accession>
<evidence type="ECO:0000313" key="1">
    <source>
        <dbReference type="EMBL" id="ABU72914.1"/>
    </source>
</evidence>
<dbReference type="KEGG" id="vha:VIBHAR_05007"/>
<evidence type="ECO:0000313" key="2">
    <source>
        <dbReference type="Proteomes" id="UP000008152"/>
    </source>
</evidence>
<dbReference type="Proteomes" id="UP000008152">
    <property type="component" value="Chromosome II"/>
</dbReference>
<dbReference type="InterPro" id="IPR027417">
    <property type="entry name" value="P-loop_NTPase"/>
</dbReference>
<evidence type="ECO:0008006" key="3">
    <source>
        <dbReference type="Google" id="ProtNLM"/>
    </source>
</evidence>
<proteinExistence type="predicted"/>
<name>A7N3B4_VIBC1</name>